<dbReference type="GO" id="GO:0016301">
    <property type="term" value="F:kinase activity"/>
    <property type="evidence" value="ECO:0007669"/>
    <property type="project" value="UniProtKB-KW"/>
</dbReference>
<keyword evidence="3" id="KW-0808">Transferase</keyword>
<dbReference type="AlphaFoldDB" id="A0A0D1XDR4"/>
<evidence type="ECO:0000313" key="5">
    <source>
        <dbReference type="Proteomes" id="UP000182836"/>
    </source>
</evidence>
<name>A0A0D1XDR4_ANEMI</name>
<dbReference type="PATRIC" id="fig|47500.8.peg.2754"/>
<dbReference type="Gene3D" id="1.10.510.10">
    <property type="entry name" value="Transferase(Phosphotransferase) domain 1"/>
    <property type="match status" value="1"/>
</dbReference>
<evidence type="ECO:0000313" key="4">
    <source>
        <dbReference type="Proteomes" id="UP000037269"/>
    </source>
</evidence>
<dbReference type="GeneID" id="42306965"/>
<keyword evidence="4" id="KW-1185">Reference proteome</keyword>
<evidence type="ECO:0000313" key="2">
    <source>
        <dbReference type="EMBL" id="KON97007.1"/>
    </source>
</evidence>
<dbReference type="Gene3D" id="3.30.200.20">
    <property type="entry name" value="Phosphorylase Kinase, domain 1"/>
    <property type="match status" value="1"/>
</dbReference>
<dbReference type="InterPro" id="IPR002575">
    <property type="entry name" value="Aminoglycoside_PTrfase"/>
</dbReference>
<dbReference type="EMBL" id="FNED01000023">
    <property type="protein sequence ID" value="SDJ64428.1"/>
    <property type="molecule type" value="Genomic_DNA"/>
</dbReference>
<dbReference type="RefSeq" id="WP_043067507.1">
    <property type="nucleotide sequence ID" value="NZ_BJOA01000294.1"/>
</dbReference>
<dbReference type="Proteomes" id="UP000037269">
    <property type="component" value="Unassembled WGS sequence"/>
</dbReference>
<evidence type="ECO:0000313" key="3">
    <source>
        <dbReference type="EMBL" id="SDJ64428.1"/>
    </source>
</evidence>
<dbReference type="Gene3D" id="1.20.58.840">
    <property type="match status" value="1"/>
</dbReference>
<reference evidence="3 5" key="2">
    <citation type="submission" date="2016-10" db="EMBL/GenBank/DDBJ databases">
        <authorList>
            <person name="de Groot N.N."/>
        </authorList>
    </citation>
    <scope>NUCLEOTIDE SEQUENCE [LARGE SCALE GENOMIC DNA]</scope>
    <source>
        <strain evidence="3 5">DSM 2895</strain>
    </source>
</reference>
<reference evidence="2 4" key="1">
    <citation type="submission" date="2015-07" db="EMBL/GenBank/DDBJ databases">
        <title>Fjat-14205 dsm 2895.</title>
        <authorList>
            <person name="Liu B."/>
            <person name="Wang J."/>
            <person name="Zhu Y."/>
            <person name="Liu G."/>
            <person name="Chen Q."/>
            <person name="Chen Z."/>
            <person name="Lan J."/>
            <person name="Che J."/>
            <person name="Ge C."/>
            <person name="Shi H."/>
            <person name="Pan Z."/>
            <person name="Liu X."/>
        </authorList>
    </citation>
    <scope>NUCLEOTIDE SEQUENCE [LARGE SCALE GENOMIC DNA]</scope>
    <source>
        <strain evidence="2 4">DSM 2895</strain>
    </source>
</reference>
<keyword evidence="2" id="KW-0418">Kinase</keyword>
<feature type="domain" description="Aminoglycoside phosphotransferase" evidence="1">
    <location>
        <begin position="21"/>
        <end position="245"/>
    </location>
</feature>
<dbReference type="Proteomes" id="UP000182836">
    <property type="component" value="Unassembled WGS sequence"/>
</dbReference>
<dbReference type="STRING" id="47500.AF333_17510"/>
<protein>
    <submittedName>
        <fullName evidence="2">Kinase</fullName>
    </submittedName>
    <submittedName>
        <fullName evidence="3">Phosphotransferase enzyme family protein</fullName>
    </submittedName>
</protein>
<dbReference type="SUPFAM" id="SSF56112">
    <property type="entry name" value="Protein kinase-like (PK-like)"/>
    <property type="match status" value="1"/>
</dbReference>
<dbReference type="Pfam" id="PF01636">
    <property type="entry name" value="APH"/>
    <property type="match status" value="1"/>
</dbReference>
<organism evidence="2 4">
    <name type="scientific">Aneurinibacillus migulanus</name>
    <name type="common">Bacillus migulanus</name>
    <dbReference type="NCBI Taxonomy" id="47500"/>
    <lineage>
        <taxon>Bacteria</taxon>
        <taxon>Bacillati</taxon>
        <taxon>Bacillota</taxon>
        <taxon>Bacilli</taxon>
        <taxon>Bacillales</taxon>
        <taxon>Paenibacillaceae</taxon>
        <taxon>Aneurinibacillus group</taxon>
        <taxon>Aneurinibacillus</taxon>
    </lineage>
</organism>
<dbReference type="EMBL" id="LGUG01000004">
    <property type="protein sequence ID" value="KON97007.1"/>
    <property type="molecule type" value="Genomic_DNA"/>
</dbReference>
<proteinExistence type="predicted"/>
<gene>
    <name evidence="2" type="ORF">AF333_17510</name>
    <name evidence="3" type="ORF">SAMN04487909_12353</name>
</gene>
<sequence>MNKLKNILKEQYDIEFINVSPQQGGWSALAYKVFNNNHTYFLKVYEKSRASTPKLTALIDKYVPIMVWLLHNSGLNDKIPVPLLTKNNDYKCEDDDGIYLLYEYISGETIGDKNLTEEQVCGLSEIIAELHLYGKELPIETDAVKEDFYVPFLQQLRSTLDKEYNKVPSDVRELMNPHIEQINGLIDTVEKLSVHLKNCNLRMALCHTDIHNWNLMQSGQQLMLMDWEGLKLASVEADIMFLIDKPYYDNFLSIYQKVHKNFVVNPTALQFYQSRRKLEDIWDLIEQLIYDNQDTQERTTTINYLTKELRDINN</sequence>
<accession>A0A0D1XDR4</accession>
<evidence type="ECO:0000259" key="1">
    <source>
        <dbReference type="Pfam" id="PF01636"/>
    </source>
</evidence>
<dbReference type="InterPro" id="IPR011009">
    <property type="entry name" value="Kinase-like_dom_sf"/>
</dbReference>
<dbReference type="OrthoDB" id="1645186at2"/>